<name>A0A6J6EW10_9ZZZZ</name>
<proteinExistence type="predicted"/>
<dbReference type="EMBL" id="CAEZTT010000108">
    <property type="protein sequence ID" value="CAB4580681.1"/>
    <property type="molecule type" value="Genomic_DNA"/>
</dbReference>
<reference evidence="1" key="1">
    <citation type="submission" date="2020-05" db="EMBL/GenBank/DDBJ databases">
        <authorList>
            <person name="Chiriac C."/>
            <person name="Salcher M."/>
            <person name="Ghai R."/>
            <person name="Kavagutti S V."/>
        </authorList>
    </citation>
    <scope>NUCLEOTIDE SEQUENCE</scope>
</reference>
<protein>
    <submittedName>
        <fullName evidence="1">Unannotated protein</fullName>
    </submittedName>
</protein>
<gene>
    <name evidence="1" type="ORF">UFOPK1726_00897</name>
</gene>
<dbReference type="NCBIfam" id="TIGR03083">
    <property type="entry name" value="maleylpyruvate isomerase family mycothiol-dependent enzyme"/>
    <property type="match status" value="1"/>
</dbReference>
<dbReference type="NCBIfam" id="TIGR03085">
    <property type="entry name" value="TIGR03085 family metal-binding protein"/>
    <property type="match status" value="1"/>
</dbReference>
<dbReference type="AlphaFoldDB" id="A0A6J6EW10"/>
<dbReference type="InterPro" id="IPR017517">
    <property type="entry name" value="Maleyloyr_isom"/>
</dbReference>
<dbReference type="InterPro" id="IPR017519">
    <property type="entry name" value="CHP03085"/>
</dbReference>
<organism evidence="1">
    <name type="scientific">freshwater metagenome</name>
    <dbReference type="NCBI Taxonomy" id="449393"/>
    <lineage>
        <taxon>unclassified sequences</taxon>
        <taxon>metagenomes</taxon>
        <taxon>ecological metagenomes</taxon>
    </lineage>
</organism>
<accession>A0A6J6EW10</accession>
<evidence type="ECO:0000313" key="1">
    <source>
        <dbReference type="EMBL" id="CAB4580681.1"/>
    </source>
</evidence>
<sequence>MASAPNSLTRNERISLAHAFAEAGEKQATLCQGWNTKDLLVHLIVRERRPDAAAGIVLPFLKPWREKVERELASGTYEELIETFKSGPGSFSPFAIPGVDNVANLIEFVIHHEDVRRAQPNWQPRTETAELQLEIKRRLPRFSMLALRRSPVGVVMLDGTGQQIWLKRGNTTVELHGEPIEVLLYLSGRQQHAQVSLHGSPAAIATFERVKFGF</sequence>